<feature type="signal peptide" evidence="2">
    <location>
        <begin position="1"/>
        <end position="22"/>
    </location>
</feature>
<dbReference type="AlphaFoldDB" id="A0AAV7G6F4"/>
<gene>
    <name evidence="3" type="ORF">IEQ34_019200</name>
</gene>
<keyword evidence="4" id="KW-1185">Reference proteome</keyword>
<keyword evidence="1" id="KW-0472">Membrane</keyword>
<organism evidence="3 4">
    <name type="scientific">Dendrobium chrysotoxum</name>
    <name type="common">Orchid</name>
    <dbReference type="NCBI Taxonomy" id="161865"/>
    <lineage>
        <taxon>Eukaryota</taxon>
        <taxon>Viridiplantae</taxon>
        <taxon>Streptophyta</taxon>
        <taxon>Embryophyta</taxon>
        <taxon>Tracheophyta</taxon>
        <taxon>Spermatophyta</taxon>
        <taxon>Magnoliopsida</taxon>
        <taxon>Liliopsida</taxon>
        <taxon>Asparagales</taxon>
        <taxon>Orchidaceae</taxon>
        <taxon>Epidendroideae</taxon>
        <taxon>Malaxideae</taxon>
        <taxon>Dendrobiinae</taxon>
        <taxon>Dendrobium</taxon>
    </lineage>
</organism>
<protein>
    <submittedName>
        <fullName evidence="3">Uncharacterized protein</fullName>
    </submittedName>
</protein>
<feature type="chain" id="PRO_5043775991" evidence="2">
    <location>
        <begin position="23"/>
        <end position="351"/>
    </location>
</feature>
<keyword evidence="1" id="KW-1133">Transmembrane helix</keyword>
<evidence type="ECO:0000256" key="2">
    <source>
        <dbReference type="SAM" id="SignalP"/>
    </source>
</evidence>
<sequence length="351" mass="37962">MVLVPYSVGLLKLILLPQLALGHQLLNVTKHFPDRVWVSPKNLGYIQSVVMENFSSYCDHCKSLGHSKVECRILHRLLNNCPTVNPLPINEGVKLSSGLQWGAGVVGNWLLPHPWTIDDIRLLSELVKLVPDVPVILPILAPALANLNFINANIDRIESIEYVVNISDSQCAFLVVDMVCSSKEACEVGSLAVGEKTNMGLCDFNTVVLNDYSSTGLVVASGEPSLSSPNPALSPNTVVSKLNVSLFDVPVSIISNEESGVVHSNCLDESFSSSCGGDREELDGPDDEYQAMFNSSVAFFGPLAVVGIGFFLIPFYSSVGINKLLPTITDADVTCRVILSVLLHLRISLDN</sequence>
<name>A0AAV7G6F4_DENCH</name>
<evidence type="ECO:0000313" key="3">
    <source>
        <dbReference type="EMBL" id="KAH0451901.1"/>
    </source>
</evidence>
<reference evidence="3 4" key="1">
    <citation type="journal article" date="2021" name="Hortic Res">
        <title>Chromosome-scale assembly of the Dendrobium chrysotoxum genome enhances the understanding of orchid evolution.</title>
        <authorList>
            <person name="Zhang Y."/>
            <person name="Zhang G.Q."/>
            <person name="Zhang D."/>
            <person name="Liu X.D."/>
            <person name="Xu X.Y."/>
            <person name="Sun W.H."/>
            <person name="Yu X."/>
            <person name="Zhu X."/>
            <person name="Wang Z.W."/>
            <person name="Zhao X."/>
            <person name="Zhong W.Y."/>
            <person name="Chen H."/>
            <person name="Yin W.L."/>
            <person name="Huang T."/>
            <person name="Niu S.C."/>
            <person name="Liu Z.J."/>
        </authorList>
    </citation>
    <scope>NUCLEOTIDE SEQUENCE [LARGE SCALE GENOMIC DNA]</scope>
    <source>
        <strain evidence="3">Lindl</strain>
    </source>
</reference>
<evidence type="ECO:0000256" key="1">
    <source>
        <dbReference type="SAM" id="Phobius"/>
    </source>
</evidence>
<feature type="transmembrane region" description="Helical" evidence="1">
    <location>
        <begin position="297"/>
        <end position="316"/>
    </location>
</feature>
<proteinExistence type="predicted"/>
<dbReference type="Proteomes" id="UP000775213">
    <property type="component" value="Unassembled WGS sequence"/>
</dbReference>
<comment type="caution">
    <text evidence="3">The sequence shown here is derived from an EMBL/GenBank/DDBJ whole genome shotgun (WGS) entry which is preliminary data.</text>
</comment>
<dbReference type="EMBL" id="JAGFBR010000017">
    <property type="protein sequence ID" value="KAH0451901.1"/>
    <property type="molecule type" value="Genomic_DNA"/>
</dbReference>
<accession>A0AAV7G6F4</accession>
<keyword evidence="2" id="KW-0732">Signal</keyword>
<evidence type="ECO:0000313" key="4">
    <source>
        <dbReference type="Proteomes" id="UP000775213"/>
    </source>
</evidence>
<keyword evidence="1" id="KW-0812">Transmembrane</keyword>